<protein>
    <recommendedName>
        <fullName evidence="8">MAPEG family protein</fullName>
    </recommendedName>
</protein>
<keyword evidence="4 5" id="KW-0472">Membrane</keyword>
<dbReference type="InterPro" id="IPR001129">
    <property type="entry name" value="Membr-assoc_MAPEG"/>
</dbReference>
<name>A0ABU7U1A8_9PROT</name>
<evidence type="ECO:0000256" key="4">
    <source>
        <dbReference type="ARBA" id="ARBA00023136"/>
    </source>
</evidence>
<keyword evidence="2 5" id="KW-0812">Transmembrane</keyword>
<evidence type="ECO:0000256" key="3">
    <source>
        <dbReference type="ARBA" id="ARBA00022989"/>
    </source>
</evidence>
<reference evidence="6 7" key="1">
    <citation type="submission" date="2023-10" db="EMBL/GenBank/DDBJ databases">
        <title>Sorlinia euscelidii gen. nov., sp. nov., an acetic acid bacteria isolated from the gut of Euscelidius variegatus emitter.</title>
        <authorList>
            <person name="Michoud G."/>
            <person name="Marasco R."/>
            <person name="Seferji K."/>
            <person name="Gonella E."/>
            <person name="Garuglieri E."/>
            <person name="Alma A."/>
            <person name="Mapelli F."/>
            <person name="Borin S."/>
            <person name="Daffonchio D."/>
            <person name="Crotti E."/>
        </authorList>
    </citation>
    <scope>NUCLEOTIDE SEQUENCE [LARGE SCALE GENOMIC DNA]</scope>
    <source>
        <strain evidence="6 7">EV16P</strain>
    </source>
</reference>
<feature type="transmembrane region" description="Helical" evidence="5">
    <location>
        <begin position="6"/>
        <end position="22"/>
    </location>
</feature>
<keyword evidence="3 5" id="KW-1133">Transmembrane helix</keyword>
<dbReference type="SUPFAM" id="SSF161084">
    <property type="entry name" value="MAPEG domain-like"/>
    <property type="match status" value="1"/>
</dbReference>
<keyword evidence="7" id="KW-1185">Reference proteome</keyword>
<organism evidence="6 7">
    <name type="scientific">Sorlinia euscelidii</name>
    <dbReference type="NCBI Taxonomy" id="3081148"/>
    <lineage>
        <taxon>Bacteria</taxon>
        <taxon>Pseudomonadati</taxon>
        <taxon>Pseudomonadota</taxon>
        <taxon>Alphaproteobacteria</taxon>
        <taxon>Acetobacterales</taxon>
        <taxon>Acetobacteraceae</taxon>
        <taxon>Sorlinia</taxon>
    </lineage>
</organism>
<gene>
    <name evidence="6" type="ORF">DOFOFD_04505</name>
</gene>
<evidence type="ECO:0000313" key="6">
    <source>
        <dbReference type="EMBL" id="MEE8658268.1"/>
    </source>
</evidence>
<dbReference type="InterPro" id="IPR023352">
    <property type="entry name" value="MAPEG-like_dom_sf"/>
</dbReference>
<proteinExistence type="predicted"/>
<accession>A0ABU7U1A8</accession>
<sequence length="147" mass="16857">MFLPILALIAWTLLIVIWMAVVRMPEMMRASRAGNAPGNYATKIEAEQNFSPRTRWKGDNANNLFEQPTIFYALALITMLSGHADFTAVWMAWAYVILRVLHSLWHCLVNIIPVRSVIFFLSTLVLVIMTIRLGMQLFNYMPVLPNM</sequence>
<dbReference type="Pfam" id="PF01124">
    <property type="entry name" value="MAPEG"/>
    <property type="match status" value="1"/>
</dbReference>
<feature type="transmembrane region" description="Helical" evidence="5">
    <location>
        <begin position="108"/>
        <end position="131"/>
    </location>
</feature>
<dbReference type="EMBL" id="JAWJZY010000002">
    <property type="protein sequence ID" value="MEE8658268.1"/>
    <property type="molecule type" value="Genomic_DNA"/>
</dbReference>
<dbReference type="Gene3D" id="1.20.120.550">
    <property type="entry name" value="Membrane associated eicosanoid/glutathione metabolism-like domain"/>
    <property type="match status" value="1"/>
</dbReference>
<evidence type="ECO:0008006" key="8">
    <source>
        <dbReference type="Google" id="ProtNLM"/>
    </source>
</evidence>
<feature type="transmembrane region" description="Helical" evidence="5">
    <location>
        <begin position="70"/>
        <end position="96"/>
    </location>
</feature>
<comment type="caution">
    <text evidence="6">The sequence shown here is derived from an EMBL/GenBank/DDBJ whole genome shotgun (WGS) entry which is preliminary data.</text>
</comment>
<evidence type="ECO:0000256" key="2">
    <source>
        <dbReference type="ARBA" id="ARBA00022692"/>
    </source>
</evidence>
<dbReference type="Proteomes" id="UP001312908">
    <property type="component" value="Unassembled WGS sequence"/>
</dbReference>
<comment type="subcellular location">
    <subcellularLocation>
        <location evidence="1">Membrane</location>
    </subcellularLocation>
</comment>
<evidence type="ECO:0000313" key="7">
    <source>
        <dbReference type="Proteomes" id="UP001312908"/>
    </source>
</evidence>
<dbReference type="RefSeq" id="WP_394819216.1">
    <property type="nucleotide sequence ID" value="NZ_JAWJZY010000002.1"/>
</dbReference>
<evidence type="ECO:0000256" key="1">
    <source>
        <dbReference type="ARBA" id="ARBA00004370"/>
    </source>
</evidence>
<evidence type="ECO:0000256" key="5">
    <source>
        <dbReference type="SAM" id="Phobius"/>
    </source>
</evidence>